<dbReference type="Pfam" id="PF13639">
    <property type="entry name" value="zf-RING_2"/>
    <property type="match status" value="1"/>
</dbReference>
<evidence type="ECO:0000256" key="4">
    <source>
        <dbReference type="PROSITE-ProRule" id="PRU00175"/>
    </source>
</evidence>
<feature type="compositionally biased region" description="Polar residues" evidence="5">
    <location>
        <begin position="297"/>
        <end position="317"/>
    </location>
</feature>
<evidence type="ECO:0000256" key="1">
    <source>
        <dbReference type="ARBA" id="ARBA00022723"/>
    </source>
</evidence>
<keyword evidence="1" id="KW-0479">Metal-binding</keyword>
<sequence>MTPSPPPSSATPAVQHQSNRVVAPTTSTTLVQASVLHSDSSIATTMPLPVDISHLPPTSLTETMVSPPTTTLTNTAPATTLTLRSKAEFFMTGVIPVPAQPDATCSTCLEPLIEDVVEMVKCGHTFHCACILPWFQGTAQRRCTCPNCRTELFKPKPLSMRSVPVPPRTTLDSAGGGGGGSVQRGPRSRTHWSENLDPSLRELQRLAGDQADSITSFVAAYARAHPTSSPHEPRSPPNWPPLFNTITPDSLLRRHTSDDLRAQRQEELGLGRMNARDQALAPQQPQRGDHAEPLESTGGNETSRASVSLGESENDGPSQDAVAPPQQVPQELEIEAEQLLGDDHSESSSDTQIENEITALRALLSNTDGSVRVPAPVPVSRASTSQLTTQLEGDSNNTHSHTSNLDFRDPNARPSSRHQNNRARLHSIAQRENTTPTPPSERHLVTGIRAVNRQEQYVHVENGPRSRAFAAARDAIRRSNEQLAADLMSEDRDILARTSARLIELEHRMELYYTLLSGPVRPDPTTPTTRVSQSGRRFPVVSTQNQDSETVRPVSQNLATLPRHAPNTEASGNEDSTCSTTDSRPSSTR</sequence>
<dbReference type="SMART" id="SM00184">
    <property type="entry name" value="RING"/>
    <property type="match status" value="1"/>
</dbReference>
<keyword evidence="3" id="KW-0862">Zinc</keyword>
<keyword evidence="2 4" id="KW-0863">Zinc-finger</keyword>
<gene>
    <name evidence="7" type="ORF">EKO04_009223</name>
</gene>
<dbReference type="InterPro" id="IPR001841">
    <property type="entry name" value="Znf_RING"/>
</dbReference>
<evidence type="ECO:0000256" key="2">
    <source>
        <dbReference type="ARBA" id="ARBA00022771"/>
    </source>
</evidence>
<dbReference type="EMBL" id="RZGK01000017">
    <property type="protein sequence ID" value="KAF9692884.1"/>
    <property type="molecule type" value="Genomic_DNA"/>
</dbReference>
<feature type="region of interest" description="Disordered" evidence="5">
    <location>
        <begin position="158"/>
        <end position="193"/>
    </location>
</feature>
<feature type="region of interest" description="Disordered" evidence="5">
    <location>
        <begin position="268"/>
        <end position="327"/>
    </location>
</feature>
<dbReference type="GO" id="GO:0008270">
    <property type="term" value="F:zinc ion binding"/>
    <property type="evidence" value="ECO:0007669"/>
    <property type="project" value="UniProtKB-KW"/>
</dbReference>
<organism evidence="7 8">
    <name type="scientific">Ascochyta lentis</name>
    <dbReference type="NCBI Taxonomy" id="205686"/>
    <lineage>
        <taxon>Eukaryota</taxon>
        <taxon>Fungi</taxon>
        <taxon>Dikarya</taxon>
        <taxon>Ascomycota</taxon>
        <taxon>Pezizomycotina</taxon>
        <taxon>Dothideomycetes</taxon>
        <taxon>Pleosporomycetidae</taxon>
        <taxon>Pleosporales</taxon>
        <taxon>Pleosporineae</taxon>
        <taxon>Didymellaceae</taxon>
        <taxon>Ascochyta</taxon>
    </lineage>
</organism>
<feature type="compositionally biased region" description="Polar residues" evidence="5">
    <location>
        <begin position="541"/>
        <end position="559"/>
    </location>
</feature>
<evidence type="ECO:0000256" key="3">
    <source>
        <dbReference type="ARBA" id="ARBA00022833"/>
    </source>
</evidence>
<dbReference type="Gene3D" id="3.30.40.10">
    <property type="entry name" value="Zinc/RING finger domain, C3HC4 (zinc finger)"/>
    <property type="match status" value="1"/>
</dbReference>
<feature type="region of interest" description="Disordered" evidence="5">
    <location>
        <begin position="519"/>
        <end position="589"/>
    </location>
</feature>
<reference evidence="7" key="2">
    <citation type="submission" date="2020-09" db="EMBL/GenBank/DDBJ databases">
        <title>Reference genome assembly for Australian Ascochyta lentis isolate Al4.</title>
        <authorList>
            <person name="Lee R.C."/>
            <person name="Farfan-Caceres L.M."/>
            <person name="Debler J.W."/>
            <person name="Williams A.H."/>
            <person name="Henares B.M."/>
        </authorList>
    </citation>
    <scope>NUCLEOTIDE SEQUENCE</scope>
    <source>
        <strain evidence="7">Al4</strain>
    </source>
</reference>
<feature type="region of interest" description="Disordered" evidence="5">
    <location>
        <begin position="224"/>
        <end position="247"/>
    </location>
</feature>
<feature type="domain" description="RING-type" evidence="6">
    <location>
        <begin position="105"/>
        <end position="149"/>
    </location>
</feature>
<dbReference type="InterPro" id="IPR013083">
    <property type="entry name" value="Znf_RING/FYVE/PHD"/>
</dbReference>
<evidence type="ECO:0000259" key="6">
    <source>
        <dbReference type="PROSITE" id="PS50089"/>
    </source>
</evidence>
<name>A0A8H7IVA8_9PLEO</name>
<protein>
    <recommendedName>
        <fullName evidence="6">RING-type domain-containing protein</fullName>
    </recommendedName>
</protein>
<comment type="caution">
    <text evidence="7">The sequence shown here is derived from an EMBL/GenBank/DDBJ whole genome shotgun (WGS) entry which is preliminary data.</text>
</comment>
<feature type="region of interest" description="Disordered" evidence="5">
    <location>
        <begin position="1"/>
        <end position="21"/>
    </location>
</feature>
<feature type="compositionally biased region" description="Polar residues" evidence="5">
    <location>
        <begin position="384"/>
        <end position="405"/>
    </location>
</feature>
<feature type="region of interest" description="Disordered" evidence="5">
    <location>
        <begin position="369"/>
        <end position="422"/>
    </location>
</feature>
<evidence type="ECO:0000256" key="5">
    <source>
        <dbReference type="SAM" id="MobiDB-lite"/>
    </source>
</evidence>
<reference evidence="7" key="1">
    <citation type="submission" date="2018-12" db="EMBL/GenBank/DDBJ databases">
        <authorList>
            <person name="Syme R.A."/>
            <person name="Farfan-Caceres L."/>
            <person name="Lichtenzveig J."/>
        </authorList>
    </citation>
    <scope>NUCLEOTIDE SEQUENCE</scope>
    <source>
        <strain evidence="7">Al4</strain>
    </source>
</reference>
<proteinExistence type="predicted"/>
<accession>A0A8H7IVA8</accession>
<dbReference type="GO" id="GO:0016567">
    <property type="term" value="P:protein ubiquitination"/>
    <property type="evidence" value="ECO:0007669"/>
    <property type="project" value="TreeGrafter"/>
</dbReference>
<dbReference type="SUPFAM" id="SSF57850">
    <property type="entry name" value="RING/U-box"/>
    <property type="match status" value="1"/>
</dbReference>
<dbReference type="PANTHER" id="PTHR45969">
    <property type="entry name" value="RING ZINC FINGER PROTEIN-RELATED"/>
    <property type="match status" value="1"/>
</dbReference>
<evidence type="ECO:0000313" key="7">
    <source>
        <dbReference type="EMBL" id="KAF9692884.1"/>
    </source>
</evidence>
<dbReference type="AlphaFoldDB" id="A0A8H7IVA8"/>
<keyword evidence="8" id="KW-1185">Reference proteome</keyword>
<feature type="compositionally biased region" description="Low complexity" evidence="5">
    <location>
        <begin position="370"/>
        <end position="383"/>
    </location>
</feature>
<feature type="compositionally biased region" description="Polar residues" evidence="5">
    <location>
        <begin position="568"/>
        <end position="589"/>
    </location>
</feature>
<dbReference type="OrthoDB" id="8062037at2759"/>
<dbReference type="Proteomes" id="UP000651452">
    <property type="component" value="Unassembled WGS sequence"/>
</dbReference>
<dbReference type="PANTHER" id="PTHR45969:SF69">
    <property type="entry name" value="FINGER DOMAIN PROTEIN, PUTATIVE (AFU_ORTHOLOGUE AFUA_3G12190)-RELATED"/>
    <property type="match status" value="1"/>
</dbReference>
<evidence type="ECO:0000313" key="8">
    <source>
        <dbReference type="Proteomes" id="UP000651452"/>
    </source>
</evidence>
<dbReference type="GO" id="GO:0061630">
    <property type="term" value="F:ubiquitin protein ligase activity"/>
    <property type="evidence" value="ECO:0007669"/>
    <property type="project" value="TreeGrafter"/>
</dbReference>
<dbReference type="PROSITE" id="PS50089">
    <property type="entry name" value="ZF_RING_2"/>
    <property type="match status" value="1"/>
</dbReference>